<evidence type="ECO:0000313" key="2">
    <source>
        <dbReference type="EMBL" id="AFZ09236.1"/>
    </source>
</evidence>
<dbReference type="SUPFAM" id="SSF52980">
    <property type="entry name" value="Restriction endonuclease-like"/>
    <property type="match status" value="1"/>
</dbReference>
<dbReference type="PATRIC" id="fig|179408.3.peg.6178"/>
<proteinExistence type="predicted"/>
<dbReference type="HOGENOM" id="CLU_076312_3_0_3"/>
<accession>K9VMR7</accession>
<dbReference type="InterPro" id="IPR012296">
    <property type="entry name" value="Nuclease_put_TT1808"/>
</dbReference>
<dbReference type="Proteomes" id="UP000010478">
    <property type="component" value="Chromosome"/>
</dbReference>
<dbReference type="EMBL" id="CP003614">
    <property type="protein sequence ID" value="AFZ09236.1"/>
    <property type="molecule type" value="Genomic_DNA"/>
</dbReference>
<feature type="domain" description="Putative restriction endonuclease" evidence="1">
    <location>
        <begin position="17"/>
        <end position="188"/>
    </location>
</feature>
<name>K9VMR7_9CYAN</name>
<dbReference type="InterPro" id="IPR011335">
    <property type="entry name" value="Restrct_endonuc-II-like"/>
</dbReference>
<dbReference type="AlphaFoldDB" id="K9VMR7"/>
<dbReference type="InterPro" id="IPR008538">
    <property type="entry name" value="Uma2"/>
</dbReference>
<dbReference type="KEGG" id="oni:Osc7112_4970"/>
<dbReference type="Pfam" id="PF05685">
    <property type="entry name" value="Uma2"/>
    <property type="match status" value="1"/>
</dbReference>
<gene>
    <name evidence="2" type="ORF">Osc7112_4970</name>
</gene>
<dbReference type="PANTHER" id="PTHR34107">
    <property type="entry name" value="SLL0198 PROTEIN-RELATED"/>
    <property type="match status" value="1"/>
</dbReference>
<keyword evidence="3" id="KW-1185">Reference proteome</keyword>
<reference evidence="2 3" key="1">
    <citation type="submission" date="2012-05" db="EMBL/GenBank/DDBJ databases">
        <title>Finished chromosome of genome of Oscillatoria sp. PCC 7112.</title>
        <authorList>
            <consortium name="US DOE Joint Genome Institute"/>
            <person name="Gugger M."/>
            <person name="Coursin T."/>
            <person name="Rippka R."/>
            <person name="Tandeau De Marsac N."/>
            <person name="Huntemann M."/>
            <person name="Wei C.-L."/>
            <person name="Han J."/>
            <person name="Detter J.C."/>
            <person name="Han C."/>
            <person name="Tapia R."/>
            <person name="Davenport K."/>
            <person name="Daligault H."/>
            <person name="Erkkila T."/>
            <person name="Gu W."/>
            <person name="Munk A.C.C."/>
            <person name="Teshima H."/>
            <person name="Xu Y."/>
            <person name="Chain P."/>
            <person name="Chen A."/>
            <person name="Krypides N."/>
            <person name="Mavromatis K."/>
            <person name="Markowitz V."/>
            <person name="Szeto E."/>
            <person name="Ivanova N."/>
            <person name="Mikhailova N."/>
            <person name="Ovchinnikova G."/>
            <person name="Pagani I."/>
            <person name="Pati A."/>
            <person name="Goodwin L."/>
            <person name="Peters L."/>
            <person name="Pitluck S."/>
            <person name="Woyke T."/>
            <person name="Kerfeld C."/>
        </authorList>
    </citation>
    <scope>NUCLEOTIDE SEQUENCE [LARGE SCALE GENOMIC DNA]</scope>
    <source>
        <strain evidence="2 3">PCC 7112</strain>
    </source>
</reference>
<dbReference type="STRING" id="179408.Osc7112_4970"/>
<organism evidence="2 3">
    <name type="scientific">Phormidium nigroviride PCC 7112</name>
    <dbReference type="NCBI Taxonomy" id="179408"/>
    <lineage>
        <taxon>Bacteria</taxon>
        <taxon>Bacillati</taxon>
        <taxon>Cyanobacteriota</taxon>
        <taxon>Cyanophyceae</taxon>
        <taxon>Oscillatoriophycideae</taxon>
        <taxon>Oscillatoriales</taxon>
        <taxon>Oscillatoriaceae</taxon>
        <taxon>Phormidium</taxon>
    </lineage>
</organism>
<evidence type="ECO:0000313" key="3">
    <source>
        <dbReference type="Proteomes" id="UP000010478"/>
    </source>
</evidence>
<dbReference type="Gene3D" id="3.90.1570.10">
    <property type="entry name" value="tt1808, chain A"/>
    <property type="match status" value="1"/>
</dbReference>
<sequence length="195" mass="22458">MLTLKLDLSPWIELTDDQFYELCQHHPDYKFERNAKGELLMVPPTGGETGNRNMDLSYQLQAWSRQNPNLGIAFDSSTCFRLPNGATRSPDASWIKRERWEALTPEQKRKFPPLCPDFVVELRSPSDSLRETREKMQEYRENGVCLGWLIDPQTRTVEIYRIDREIEILQSPVTLSGEDVLPGFVLDLGPVMGTN</sequence>
<dbReference type="PANTHER" id="PTHR34107:SF7">
    <property type="entry name" value="SLR2092 PROTEIN"/>
    <property type="match status" value="1"/>
</dbReference>
<evidence type="ECO:0000259" key="1">
    <source>
        <dbReference type="Pfam" id="PF05685"/>
    </source>
</evidence>
<dbReference type="OrthoDB" id="455378at2"/>
<dbReference type="eggNOG" id="COG4636">
    <property type="taxonomic scope" value="Bacteria"/>
</dbReference>
<protein>
    <recommendedName>
        <fullName evidence="1">Putative restriction endonuclease domain-containing protein</fullName>
    </recommendedName>
</protein>
<dbReference type="RefSeq" id="WP_015178465.1">
    <property type="nucleotide sequence ID" value="NC_019729.1"/>
</dbReference>
<dbReference type="CDD" id="cd06260">
    <property type="entry name" value="DUF820-like"/>
    <property type="match status" value="1"/>
</dbReference>